<dbReference type="PANTHER" id="PTHR31198">
    <property type="entry name" value="COILED-COIL DOMAIN-CONTAINING PROTEIN 84"/>
    <property type="match status" value="1"/>
</dbReference>
<accession>A0A7K7BEP0</accession>
<keyword evidence="1" id="KW-0175">Coiled coil</keyword>
<dbReference type="AlphaFoldDB" id="A0A7K7BEP0"/>
<dbReference type="Pfam" id="PF14968">
    <property type="entry name" value="CCDC84"/>
    <property type="match status" value="1"/>
</dbReference>
<reference evidence="3 4" key="1">
    <citation type="submission" date="2019-09" db="EMBL/GenBank/DDBJ databases">
        <title>Bird 10,000 Genomes (B10K) Project - Family phase.</title>
        <authorList>
            <person name="Zhang G."/>
        </authorList>
    </citation>
    <scope>NUCLEOTIDE SEQUENCE [LARGE SCALE GENOMIC DNA]</scope>
    <source>
        <strain evidence="3">B10K-MSB-03</strain>
    </source>
</reference>
<feature type="coiled-coil region" evidence="1">
    <location>
        <begin position="49"/>
        <end position="76"/>
    </location>
</feature>
<feature type="non-terminal residue" evidence="3">
    <location>
        <position position="1"/>
    </location>
</feature>
<dbReference type="InterPro" id="IPR028015">
    <property type="entry name" value="CCDC84-like"/>
</dbReference>
<feature type="region of interest" description="Disordered" evidence="2">
    <location>
        <begin position="103"/>
        <end position="122"/>
    </location>
</feature>
<evidence type="ECO:0000256" key="1">
    <source>
        <dbReference type="SAM" id="Coils"/>
    </source>
</evidence>
<comment type="caution">
    <text evidence="3">The sequence shown here is derived from an EMBL/GenBank/DDBJ whole genome shotgun (WGS) entry which is preliminary data.</text>
</comment>
<dbReference type="PANTHER" id="PTHR31198:SF1">
    <property type="entry name" value="CENTROSOMAL AT-AC SPLICING FACTOR"/>
    <property type="match status" value="1"/>
</dbReference>
<name>A0A7K7BEP0_9AVES</name>
<dbReference type="Proteomes" id="UP000531938">
    <property type="component" value="Unassembled WGS sequence"/>
</dbReference>
<evidence type="ECO:0000313" key="3">
    <source>
        <dbReference type="EMBL" id="NWY06783.1"/>
    </source>
</evidence>
<evidence type="ECO:0000256" key="2">
    <source>
        <dbReference type="SAM" id="MobiDB-lite"/>
    </source>
</evidence>
<sequence length="228" mass="25770">RRRPEHRRATERFWREHHAEAALRPRFLVTAEEYARFSEALARALAAHEEREDERIREMAARIREAERRQQETVRAALEVGAAPAAEPYPALAAAPLAGRSRGGGLGVDSARDAQQPGPSGMQEVPDLNWMEPGHTLTFIGHQETEGKGNIHTGAKPPWLIEEEEEVGSQQQIGPSYEEFLKEKEKQKLKKLPADRVGANFDHTSETGASWLPSFGRVWNQGRRWQSR</sequence>
<protein>
    <submittedName>
        <fullName evidence="3">CCD84 protein</fullName>
    </submittedName>
</protein>
<organism evidence="3 4">
    <name type="scientific">Nothoprocta ornata</name>
    <dbReference type="NCBI Taxonomy" id="83376"/>
    <lineage>
        <taxon>Eukaryota</taxon>
        <taxon>Metazoa</taxon>
        <taxon>Chordata</taxon>
        <taxon>Craniata</taxon>
        <taxon>Vertebrata</taxon>
        <taxon>Euteleostomi</taxon>
        <taxon>Archelosauria</taxon>
        <taxon>Archosauria</taxon>
        <taxon>Dinosauria</taxon>
        <taxon>Saurischia</taxon>
        <taxon>Theropoda</taxon>
        <taxon>Coelurosauria</taxon>
        <taxon>Aves</taxon>
        <taxon>Palaeognathae</taxon>
        <taxon>Tinamiformes</taxon>
        <taxon>Tinamidae</taxon>
        <taxon>Nothoprocta</taxon>
    </lineage>
</organism>
<evidence type="ECO:0000313" key="4">
    <source>
        <dbReference type="Proteomes" id="UP000531938"/>
    </source>
</evidence>
<dbReference type="EMBL" id="VZSH01000340">
    <property type="protein sequence ID" value="NWY06783.1"/>
    <property type="molecule type" value="Genomic_DNA"/>
</dbReference>
<feature type="non-terminal residue" evidence="3">
    <location>
        <position position="228"/>
    </location>
</feature>
<proteinExistence type="predicted"/>
<gene>
    <name evidence="3" type="primary">Ccdc84</name>
    <name evidence="3" type="ORF">NOTORN_R07096</name>
</gene>
<keyword evidence="4" id="KW-1185">Reference proteome</keyword>